<gene>
    <name evidence="1" type="ORF">K8W01_06290</name>
</gene>
<accession>A0A921E0Y9</accession>
<reference evidence="1" key="1">
    <citation type="journal article" date="2021" name="PeerJ">
        <title>Extensive microbial diversity within the chicken gut microbiome revealed by metagenomics and culture.</title>
        <authorList>
            <person name="Gilroy R."/>
            <person name="Ravi A."/>
            <person name="Getino M."/>
            <person name="Pursley I."/>
            <person name="Horton D.L."/>
            <person name="Alikhan N.F."/>
            <person name="Baker D."/>
            <person name="Gharbi K."/>
            <person name="Hall N."/>
            <person name="Watson M."/>
            <person name="Adriaenssens E.M."/>
            <person name="Foster-Nyarko E."/>
            <person name="Jarju S."/>
            <person name="Secka A."/>
            <person name="Antonio M."/>
            <person name="Oren A."/>
            <person name="Chaudhuri R.R."/>
            <person name="La Ragione R."/>
            <person name="Hildebrand F."/>
            <person name="Pallen M.J."/>
        </authorList>
    </citation>
    <scope>NUCLEOTIDE SEQUENCE</scope>
    <source>
        <strain evidence="1">316</strain>
    </source>
</reference>
<dbReference type="EMBL" id="DYYG01000014">
    <property type="protein sequence ID" value="HJE23253.1"/>
    <property type="molecule type" value="Genomic_DNA"/>
</dbReference>
<evidence type="ECO:0000313" key="2">
    <source>
        <dbReference type="Proteomes" id="UP000742631"/>
    </source>
</evidence>
<dbReference type="AlphaFoldDB" id="A0A921E0Y9"/>
<dbReference type="Proteomes" id="UP000742631">
    <property type="component" value="Unassembled WGS sequence"/>
</dbReference>
<sequence>MVAAMCALQFIGPSSERAHRRVICMAGEPIVAMRVIRGAPSHGVRHGVTLKLMGALQQVLVVDDGRRAVDRSLAADLAGLGYASVTASIEAADDVLAVIARPAAILLQLSSSPNPQTAALANRLREQMRAGGIPVIDMDDAGPRAGAPVDLKSRIGPYVLNEPEL</sequence>
<reference evidence="1" key="2">
    <citation type="submission" date="2021-09" db="EMBL/GenBank/DDBJ databases">
        <authorList>
            <person name="Gilroy R."/>
        </authorList>
    </citation>
    <scope>NUCLEOTIDE SEQUENCE</scope>
    <source>
        <strain evidence="1">316</strain>
    </source>
</reference>
<evidence type="ECO:0000313" key="1">
    <source>
        <dbReference type="EMBL" id="HJE23253.1"/>
    </source>
</evidence>
<proteinExistence type="predicted"/>
<organism evidence="1 2">
    <name type="scientific">Methylorubrum populi</name>
    <dbReference type="NCBI Taxonomy" id="223967"/>
    <lineage>
        <taxon>Bacteria</taxon>
        <taxon>Pseudomonadati</taxon>
        <taxon>Pseudomonadota</taxon>
        <taxon>Alphaproteobacteria</taxon>
        <taxon>Hyphomicrobiales</taxon>
        <taxon>Methylobacteriaceae</taxon>
        <taxon>Methylorubrum</taxon>
    </lineage>
</organism>
<protein>
    <submittedName>
        <fullName evidence="1">Uncharacterized protein</fullName>
    </submittedName>
</protein>
<comment type="caution">
    <text evidence="1">The sequence shown here is derived from an EMBL/GenBank/DDBJ whole genome shotgun (WGS) entry which is preliminary data.</text>
</comment>
<name>A0A921E0Y9_9HYPH</name>